<name>A0A0K3A0E6_9XANT</name>
<dbReference type="InterPro" id="IPR001633">
    <property type="entry name" value="EAL_dom"/>
</dbReference>
<dbReference type="Proteomes" id="UP000046187">
    <property type="component" value="Unassembled WGS sequence"/>
</dbReference>
<keyword evidence="4" id="KW-1185">Reference proteome</keyword>
<keyword evidence="1" id="KW-1133">Transmembrane helix</keyword>
<dbReference type="PANTHER" id="PTHR33121">
    <property type="entry name" value="CYCLIC DI-GMP PHOSPHODIESTERASE PDEF"/>
    <property type="match status" value="1"/>
</dbReference>
<feature type="transmembrane region" description="Helical" evidence="1">
    <location>
        <begin position="55"/>
        <end position="75"/>
    </location>
</feature>
<evidence type="ECO:0000313" key="4">
    <source>
        <dbReference type="Proteomes" id="UP000046187"/>
    </source>
</evidence>
<feature type="domain" description="EAL" evidence="2">
    <location>
        <begin position="221"/>
        <end position="475"/>
    </location>
</feature>
<organism evidence="3 4">
    <name type="scientific">Xanthomonas graminis pv. arrhenatheri LMG 727</name>
    <dbReference type="NCBI Taxonomy" id="1195923"/>
    <lineage>
        <taxon>Bacteria</taxon>
        <taxon>Pseudomonadati</taxon>
        <taxon>Pseudomonadota</taxon>
        <taxon>Gammaproteobacteria</taxon>
        <taxon>Lysobacterales</taxon>
        <taxon>Lysobacteraceae</taxon>
        <taxon>Xanthomonas</taxon>
        <taxon>Xanthomonas translucens group</taxon>
        <taxon>Xanthomonas graminis</taxon>
    </lineage>
</organism>
<dbReference type="PROSITE" id="PS50883">
    <property type="entry name" value="EAL"/>
    <property type="match status" value="1"/>
</dbReference>
<dbReference type="PANTHER" id="PTHR33121:SF70">
    <property type="entry name" value="SIGNALING PROTEIN YKOW"/>
    <property type="match status" value="1"/>
</dbReference>
<sequence>MHAPAKASMAQRQDHITMRKVHGGRMKRAGTGRGSEDGVARRLPDQAQWPRIQRLLGFGGMACILHGLAWAAYYVAHGMNALALLLFSLMLLGTACLSMARKVDRFALVAIVHLLLGMTVFASLADMPTAAVPRSTHLFLLPIGAACFFLFRSEGGYLRWAFPALCFTLMAALAIVPGNLGVPLQLMPDAIHRIGHALNTVTALALTAGVLAIFSEDIQLRLDEYAALVRALAHNELRVHLQPQVSARGRLIGAEVLLRWNRPGHGLQPPAVLIRLAEDTGLIQQIGLWVLEQACLQLRAWARHPGTAQLLLSVNVSPLQLVSASFVEDVRAVVHRTGAPANRLRLEITESALASDLALVTATMNALREDGISWSLDDFGTGFSSLSLLQALPLDELKIDRSFVRTMDADASQRALVRKIIEIAGILGISTVAEGVETAQQHAWLGEMGCTAYQGYLFGRPVAAETFAQAHLGVLVSPSDVSHWDADRGPAGQ</sequence>
<accession>A0A0K3A0E6</accession>
<dbReference type="CDD" id="cd01948">
    <property type="entry name" value="EAL"/>
    <property type="match status" value="1"/>
</dbReference>
<keyword evidence="1" id="KW-0472">Membrane</keyword>
<dbReference type="GO" id="GO:0071111">
    <property type="term" value="F:cyclic-guanylate-specific phosphodiesterase activity"/>
    <property type="evidence" value="ECO:0007669"/>
    <property type="project" value="InterPro"/>
</dbReference>
<dbReference type="AlphaFoldDB" id="A0A0K3A0E6"/>
<dbReference type="SMART" id="SM00052">
    <property type="entry name" value="EAL"/>
    <property type="match status" value="1"/>
</dbReference>
<feature type="transmembrane region" description="Helical" evidence="1">
    <location>
        <begin position="196"/>
        <end position="214"/>
    </location>
</feature>
<dbReference type="Pfam" id="PF00563">
    <property type="entry name" value="EAL"/>
    <property type="match status" value="1"/>
</dbReference>
<gene>
    <name evidence="3" type="ORF">XTALMG727_2889</name>
</gene>
<dbReference type="InterPro" id="IPR035919">
    <property type="entry name" value="EAL_sf"/>
</dbReference>
<evidence type="ECO:0000259" key="2">
    <source>
        <dbReference type="PROSITE" id="PS50883"/>
    </source>
</evidence>
<evidence type="ECO:0000256" key="1">
    <source>
        <dbReference type="SAM" id="Phobius"/>
    </source>
</evidence>
<feature type="transmembrane region" description="Helical" evidence="1">
    <location>
        <begin position="106"/>
        <end position="125"/>
    </location>
</feature>
<feature type="transmembrane region" description="Helical" evidence="1">
    <location>
        <begin position="81"/>
        <end position="99"/>
    </location>
</feature>
<dbReference type="InterPro" id="IPR050706">
    <property type="entry name" value="Cyclic-di-GMP_PDE-like"/>
</dbReference>
<reference evidence="4" key="1">
    <citation type="submission" date="2015-07" db="EMBL/GenBank/DDBJ databases">
        <authorList>
            <person name="Wibberg D."/>
        </authorList>
    </citation>
    <scope>NUCLEOTIDE SEQUENCE [LARGE SCALE GENOMIC DNA]</scope>
</reference>
<evidence type="ECO:0000313" key="3">
    <source>
        <dbReference type="EMBL" id="CTP89914.1"/>
    </source>
</evidence>
<proteinExistence type="predicted"/>
<dbReference type="Gene3D" id="3.20.20.450">
    <property type="entry name" value="EAL domain"/>
    <property type="match status" value="1"/>
</dbReference>
<feature type="transmembrane region" description="Helical" evidence="1">
    <location>
        <begin position="158"/>
        <end position="176"/>
    </location>
</feature>
<dbReference type="EMBL" id="CXOI01000049">
    <property type="protein sequence ID" value="CTP89914.1"/>
    <property type="molecule type" value="Genomic_DNA"/>
</dbReference>
<protein>
    <submittedName>
        <fullName evidence="3">Putative membrane protein</fullName>
    </submittedName>
</protein>
<keyword evidence="1" id="KW-0812">Transmembrane</keyword>
<dbReference type="SUPFAM" id="SSF141868">
    <property type="entry name" value="EAL domain-like"/>
    <property type="match status" value="1"/>
</dbReference>